<keyword evidence="3" id="KW-0256">Endoplasmic reticulum</keyword>
<dbReference type="Proteomes" id="UP000673691">
    <property type="component" value="Unassembled WGS sequence"/>
</dbReference>
<dbReference type="AlphaFoldDB" id="A0A8H8DHE0"/>
<dbReference type="EMBL" id="JAEFCI010008138">
    <property type="protein sequence ID" value="KAG5458649.1"/>
    <property type="molecule type" value="Genomic_DNA"/>
</dbReference>
<evidence type="ECO:0000256" key="2">
    <source>
        <dbReference type="ARBA" id="ARBA00022692"/>
    </source>
</evidence>
<keyword evidence="9" id="KW-1185">Reference proteome</keyword>
<sequence length="181" mass="19632">MGIPMERQIGSLRMVVLYVLSGVGGNLFGAIMTDTVSVGVSSSLYGLYGLLCLDLFQNWPLLSTPWRDAAQLLLQVAFALALGVVFPYIDNYAHVGGFVVGLLGGLALMPTIKFGRADRARKFLLKWASVPVLAGLLSYGFWTFYGSAGAEPACRWCYYLNCAVEFWCPRSSNVGQPQASS</sequence>
<dbReference type="Gene3D" id="1.20.1540.10">
    <property type="entry name" value="Rhomboid-like"/>
    <property type="match status" value="1"/>
</dbReference>
<dbReference type="InterPro" id="IPR022764">
    <property type="entry name" value="Peptidase_S54_rhomboid_dom"/>
</dbReference>
<dbReference type="InterPro" id="IPR035952">
    <property type="entry name" value="Rhomboid-like_sf"/>
</dbReference>
<evidence type="ECO:0000259" key="7">
    <source>
        <dbReference type="Pfam" id="PF01694"/>
    </source>
</evidence>
<dbReference type="GO" id="GO:0050708">
    <property type="term" value="P:regulation of protein secretion"/>
    <property type="evidence" value="ECO:0007669"/>
    <property type="project" value="TreeGrafter"/>
</dbReference>
<dbReference type="GO" id="GO:0004252">
    <property type="term" value="F:serine-type endopeptidase activity"/>
    <property type="evidence" value="ECO:0007669"/>
    <property type="project" value="InterPro"/>
</dbReference>
<keyword evidence="4 6" id="KW-1133">Transmembrane helix</keyword>
<dbReference type="InterPro" id="IPR051512">
    <property type="entry name" value="Inactive_Rhomboid"/>
</dbReference>
<evidence type="ECO:0000313" key="9">
    <source>
        <dbReference type="Proteomes" id="UP000673691"/>
    </source>
</evidence>
<organism evidence="8 9">
    <name type="scientific">Olpidium bornovanus</name>
    <dbReference type="NCBI Taxonomy" id="278681"/>
    <lineage>
        <taxon>Eukaryota</taxon>
        <taxon>Fungi</taxon>
        <taxon>Fungi incertae sedis</taxon>
        <taxon>Olpidiomycota</taxon>
        <taxon>Olpidiomycotina</taxon>
        <taxon>Olpidiomycetes</taxon>
        <taxon>Olpidiales</taxon>
        <taxon>Olpidiaceae</taxon>
        <taxon>Olpidium</taxon>
    </lineage>
</organism>
<dbReference type="PANTHER" id="PTHR45965:SF3">
    <property type="entry name" value="INACTIVE RHOMBOID PROTEIN 1"/>
    <property type="match status" value="1"/>
</dbReference>
<evidence type="ECO:0000256" key="3">
    <source>
        <dbReference type="ARBA" id="ARBA00022824"/>
    </source>
</evidence>
<accession>A0A8H8DHE0</accession>
<comment type="subcellular location">
    <subcellularLocation>
        <location evidence="1">Endoplasmic reticulum membrane</location>
        <topology evidence="1">Multi-pass membrane protein</topology>
    </subcellularLocation>
</comment>
<keyword evidence="2 6" id="KW-0812">Transmembrane</keyword>
<feature type="transmembrane region" description="Helical" evidence="6">
    <location>
        <begin position="69"/>
        <end position="89"/>
    </location>
</feature>
<feature type="transmembrane region" description="Helical" evidence="6">
    <location>
        <begin position="12"/>
        <end position="32"/>
    </location>
</feature>
<name>A0A8H8DHE0_9FUNG</name>
<dbReference type="Pfam" id="PF01694">
    <property type="entry name" value="Rhomboid"/>
    <property type="match status" value="1"/>
</dbReference>
<dbReference type="OrthoDB" id="2146116at2759"/>
<comment type="caution">
    <text evidence="8">The sequence shown here is derived from an EMBL/GenBank/DDBJ whole genome shotgun (WGS) entry which is preliminary data.</text>
</comment>
<proteinExistence type="predicted"/>
<evidence type="ECO:0000256" key="5">
    <source>
        <dbReference type="ARBA" id="ARBA00023136"/>
    </source>
</evidence>
<feature type="transmembrane region" description="Helical" evidence="6">
    <location>
        <begin position="95"/>
        <end position="112"/>
    </location>
</feature>
<evidence type="ECO:0000313" key="8">
    <source>
        <dbReference type="EMBL" id="KAG5458649.1"/>
    </source>
</evidence>
<feature type="domain" description="Peptidase S54 rhomboid" evidence="7">
    <location>
        <begin position="1"/>
        <end position="109"/>
    </location>
</feature>
<dbReference type="GO" id="GO:0005789">
    <property type="term" value="C:endoplasmic reticulum membrane"/>
    <property type="evidence" value="ECO:0007669"/>
    <property type="project" value="UniProtKB-SubCell"/>
</dbReference>
<evidence type="ECO:0000256" key="1">
    <source>
        <dbReference type="ARBA" id="ARBA00004477"/>
    </source>
</evidence>
<feature type="transmembrane region" description="Helical" evidence="6">
    <location>
        <begin position="124"/>
        <end position="145"/>
    </location>
</feature>
<reference evidence="8 9" key="1">
    <citation type="journal article" name="Sci. Rep.">
        <title>Genome-scale phylogenetic analyses confirm Olpidium as the closest living zoosporic fungus to the non-flagellated, terrestrial fungi.</title>
        <authorList>
            <person name="Chang Y."/>
            <person name="Rochon D."/>
            <person name="Sekimoto S."/>
            <person name="Wang Y."/>
            <person name="Chovatia M."/>
            <person name="Sandor L."/>
            <person name="Salamov A."/>
            <person name="Grigoriev I.V."/>
            <person name="Stajich J.E."/>
            <person name="Spatafora J.W."/>
        </authorList>
    </citation>
    <scope>NUCLEOTIDE SEQUENCE [LARGE SCALE GENOMIC DNA]</scope>
    <source>
        <strain evidence="8">S191</strain>
    </source>
</reference>
<gene>
    <name evidence="8" type="ORF">BJ554DRAFT_1088</name>
</gene>
<protein>
    <submittedName>
        <fullName evidence="8">Rhomboid family-domain-containing protein</fullName>
    </submittedName>
</protein>
<evidence type="ECO:0000256" key="4">
    <source>
        <dbReference type="ARBA" id="ARBA00022989"/>
    </source>
</evidence>
<keyword evidence="5 6" id="KW-0472">Membrane</keyword>
<dbReference type="SUPFAM" id="SSF144091">
    <property type="entry name" value="Rhomboid-like"/>
    <property type="match status" value="1"/>
</dbReference>
<dbReference type="GO" id="GO:0042058">
    <property type="term" value="P:regulation of epidermal growth factor receptor signaling pathway"/>
    <property type="evidence" value="ECO:0007669"/>
    <property type="project" value="TreeGrafter"/>
</dbReference>
<evidence type="ECO:0000256" key="6">
    <source>
        <dbReference type="SAM" id="Phobius"/>
    </source>
</evidence>
<dbReference type="PANTHER" id="PTHR45965">
    <property type="entry name" value="INACTIVE RHOMBOID PROTEIN"/>
    <property type="match status" value="1"/>
</dbReference>